<protein>
    <submittedName>
        <fullName evidence="1">Synaptobrevin, WD40/YVTN repeat-like-containing domain protein</fullName>
    </submittedName>
</protein>
<dbReference type="EMBL" id="BQNB010016706">
    <property type="protein sequence ID" value="GJT54824.1"/>
    <property type="molecule type" value="Genomic_DNA"/>
</dbReference>
<dbReference type="Proteomes" id="UP001151760">
    <property type="component" value="Unassembled WGS sequence"/>
</dbReference>
<dbReference type="SUPFAM" id="SSF50978">
    <property type="entry name" value="WD40 repeat-like"/>
    <property type="match status" value="1"/>
</dbReference>
<sequence length="415" mass="45827">KLNQEKVLELQDGVVDSPGQDGRLSNGHNLEDKEITALCWASSNGTLSSAERKLPVIVLHWLPNSKSQNDYDGQLFVYGGGEIGSEEVLTVLTLEWSARMKTLRCVGRAELTLSGSFSDMRLLLSTRNNHGADLLKQPQGEGPKCSACFQIFDSPVQALHYVDDGAKLAVSCECGRVAVLDMDAFSVSFVYNGDHVKSPKGARPISDLDKPVNNCKLVQLKKDTTAISMHVIEGNTSVVEPMQQKESPKFNERCCSKKEPPTEVDQPMIKHLSQQWIHLYGYSKWVSHFSSASIEFLSGKNVVDSPLDRVLTVVRVLGMAELKVSLTKAYNEDNKRKKQMSKSLAGEASTTTAAPKCCLSNVLVLKEVSHYCLRTRKICAASVYYMLLMQDLMLRVVISYVNAAIDTTAIGFKRS</sequence>
<organism evidence="1 2">
    <name type="scientific">Tanacetum coccineum</name>
    <dbReference type="NCBI Taxonomy" id="301880"/>
    <lineage>
        <taxon>Eukaryota</taxon>
        <taxon>Viridiplantae</taxon>
        <taxon>Streptophyta</taxon>
        <taxon>Embryophyta</taxon>
        <taxon>Tracheophyta</taxon>
        <taxon>Spermatophyta</taxon>
        <taxon>Magnoliopsida</taxon>
        <taxon>eudicotyledons</taxon>
        <taxon>Gunneridae</taxon>
        <taxon>Pentapetalae</taxon>
        <taxon>asterids</taxon>
        <taxon>campanulids</taxon>
        <taxon>Asterales</taxon>
        <taxon>Asteraceae</taxon>
        <taxon>Asteroideae</taxon>
        <taxon>Anthemideae</taxon>
        <taxon>Anthemidinae</taxon>
        <taxon>Tanacetum</taxon>
    </lineage>
</organism>
<dbReference type="PANTHER" id="PTHR10241">
    <property type="entry name" value="LETHAL 2 GIANT LARVAE PROTEIN"/>
    <property type="match status" value="1"/>
</dbReference>
<gene>
    <name evidence="1" type="ORF">Tco_0989878</name>
</gene>
<dbReference type="PANTHER" id="PTHR10241:SF25">
    <property type="entry name" value="TOMOSYN, ISOFORM C"/>
    <property type="match status" value="1"/>
</dbReference>
<keyword evidence="2" id="KW-1185">Reference proteome</keyword>
<reference evidence="1" key="2">
    <citation type="submission" date="2022-01" db="EMBL/GenBank/DDBJ databases">
        <authorList>
            <person name="Yamashiro T."/>
            <person name="Shiraishi A."/>
            <person name="Satake H."/>
            <person name="Nakayama K."/>
        </authorList>
    </citation>
    <scope>NUCLEOTIDE SEQUENCE</scope>
</reference>
<comment type="caution">
    <text evidence="1">The sequence shown here is derived from an EMBL/GenBank/DDBJ whole genome shotgun (WGS) entry which is preliminary data.</text>
</comment>
<name>A0ABQ5EVD7_9ASTR</name>
<evidence type="ECO:0000313" key="2">
    <source>
        <dbReference type="Proteomes" id="UP001151760"/>
    </source>
</evidence>
<dbReference type="InterPro" id="IPR036322">
    <property type="entry name" value="WD40_repeat_dom_sf"/>
</dbReference>
<proteinExistence type="predicted"/>
<reference evidence="1" key="1">
    <citation type="journal article" date="2022" name="Int. J. Mol. Sci.">
        <title>Draft Genome of Tanacetum Coccineum: Genomic Comparison of Closely Related Tanacetum-Family Plants.</title>
        <authorList>
            <person name="Yamashiro T."/>
            <person name="Shiraishi A."/>
            <person name="Nakayama K."/>
            <person name="Satake H."/>
        </authorList>
    </citation>
    <scope>NUCLEOTIDE SEQUENCE</scope>
</reference>
<feature type="non-terminal residue" evidence="1">
    <location>
        <position position="1"/>
    </location>
</feature>
<accession>A0ABQ5EVD7</accession>
<evidence type="ECO:0000313" key="1">
    <source>
        <dbReference type="EMBL" id="GJT54824.1"/>
    </source>
</evidence>